<dbReference type="GO" id="GO:0046872">
    <property type="term" value="F:metal ion binding"/>
    <property type="evidence" value="ECO:0007669"/>
    <property type="project" value="UniProtKB-KW"/>
</dbReference>
<reference evidence="6" key="1">
    <citation type="submission" date="2019-12" db="EMBL/GenBank/DDBJ databases">
        <title>Mycobacterium spongiae sp. nov.</title>
        <authorList>
            <person name="Stinear T."/>
        </authorList>
    </citation>
    <scope>NUCLEOTIDE SEQUENCE</scope>
    <source>
        <strain evidence="6">FSD4b-SM</strain>
    </source>
</reference>
<evidence type="ECO:0000313" key="7">
    <source>
        <dbReference type="Proteomes" id="UP000682202"/>
    </source>
</evidence>
<keyword evidence="2" id="KW-0479">Metal-binding</keyword>
<dbReference type="PANTHER" id="PTHR42978:SF6">
    <property type="entry name" value="QUORUM-QUENCHING LACTONASE YTNP-RELATED"/>
    <property type="match status" value="1"/>
</dbReference>
<evidence type="ECO:0000256" key="4">
    <source>
        <dbReference type="ARBA" id="ARBA00022833"/>
    </source>
</evidence>
<keyword evidence="3" id="KW-0378">Hydrolase</keyword>
<dbReference type="SMART" id="SM00849">
    <property type="entry name" value="Lactamase_B"/>
    <property type="match status" value="1"/>
</dbReference>
<dbReference type="CDD" id="cd16277">
    <property type="entry name" value="metallo-hydrolase-like_MBL-fold"/>
    <property type="match status" value="1"/>
</dbReference>
<dbReference type="InterPro" id="IPR036866">
    <property type="entry name" value="RibonucZ/Hydroxyglut_hydro"/>
</dbReference>
<evidence type="ECO:0000313" key="6">
    <source>
        <dbReference type="EMBL" id="QUR69371.1"/>
    </source>
</evidence>
<evidence type="ECO:0000256" key="2">
    <source>
        <dbReference type="ARBA" id="ARBA00022723"/>
    </source>
</evidence>
<dbReference type="KEGG" id="mspg:F6B93_21915"/>
<evidence type="ECO:0000256" key="1">
    <source>
        <dbReference type="ARBA" id="ARBA00007749"/>
    </source>
</evidence>
<dbReference type="Pfam" id="PF00753">
    <property type="entry name" value="Lactamase_B"/>
    <property type="match status" value="1"/>
</dbReference>
<dbReference type="SUPFAM" id="SSF56281">
    <property type="entry name" value="Metallo-hydrolase/oxidoreductase"/>
    <property type="match status" value="1"/>
</dbReference>
<name>A0A975PYJ1_9MYCO</name>
<gene>
    <name evidence="6" type="ORF">F6B93_21915</name>
</gene>
<dbReference type="AlphaFoldDB" id="A0A975PYJ1"/>
<sequence length="304" mass="33213">MKIQIGSTTVTSVYEQDVIGLSNTIPSAAPDALAELAWLDDRFVDATGELLGVVQAFVVEHGGKLVVVDTCVGDNKENVVVPEWAHRRTGFLERFLKAGFNPADVDAVVCTHLHMDHVGWNTFLDGDRWKPTFPNSRYLFARREHDHWRAQSQSSPTDPSDVGGDLEPWAQRVSKTQVAVYQESVQPIVDAGLALLVDMDHVLVPGLRLVPTPGHTPGHVAVEITSGGEKAFLSGDSFHHPCQIAHPEWANAADENPAASTGTRRMVLHELADSETLFIGSHFPEPVAGTIARDADSYRFDTRA</sequence>
<dbReference type="InterPro" id="IPR051013">
    <property type="entry name" value="MBL_superfamily_lactonases"/>
</dbReference>
<dbReference type="Gene3D" id="3.60.15.10">
    <property type="entry name" value="Ribonuclease Z/Hydroxyacylglutathione hydrolase-like"/>
    <property type="match status" value="1"/>
</dbReference>
<dbReference type="EMBL" id="CP046600">
    <property type="protein sequence ID" value="QUR69371.1"/>
    <property type="molecule type" value="Genomic_DNA"/>
</dbReference>
<keyword evidence="4" id="KW-0862">Zinc</keyword>
<evidence type="ECO:0000259" key="5">
    <source>
        <dbReference type="SMART" id="SM00849"/>
    </source>
</evidence>
<dbReference type="GO" id="GO:0016787">
    <property type="term" value="F:hydrolase activity"/>
    <property type="evidence" value="ECO:0007669"/>
    <property type="project" value="UniProtKB-KW"/>
</dbReference>
<feature type="domain" description="Metallo-beta-lactamase" evidence="5">
    <location>
        <begin position="53"/>
        <end position="282"/>
    </location>
</feature>
<comment type="similarity">
    <text evidence="1">Belongs to the metallo-beta-lactamase superfamily.</text>
</comment>
<dbReference type="InterPro" id="IPR001279">
    <property type="entry name" value="Metallo-B-lactamas"/>
</dbReference>
<evidence type="ECO:0000256" key="3">
    <source>
        <dbReference type="ARBA" id="ARBA00022801"/>
    </source>
</evidence>
<accession>A0A975PYJ1</accession>
<protein>
    <submittedName>
        <fullName evidence="6">MBL fold metallo-hydrolase</fullName>
    </submittedName>
</protein>
<dbReference type="Proteomes" id="UP000682202">
    <property type="component" value="Chromosome"/>
</dbReference>
<organism evidence="6 7">
    <name type="scientific">Mycobacterium spongiae</name>
    <dbReference type="NCBI Taxonomy" id="886343"/>
    <lineage>
        <taxon>Bacteria</taxon>
        <taxon>Bacillati</taxon>
        <taxon>Actinomycetota</taxon>
        <taxon>Actinomycetes</taxon>
        <taxon>Mycobacteriales</taxon>
        <taxon>Mycobacteriaceae</taxon>
        <taxon>Mycobacterium</taxon>
    </lineage>
</organism>
<dbReference type="PANTHER" id="PTHR42978">
    <property type="entry name" value="QUORUM-QUENCHING LACTONASE YTNP-RELATED-RELATED"/>
    <property type="match status" value="1"/>
</dbReference>
<proteinExistence type="inferred from homology"/>
<dbReference type="RefSeq" id="WP_211696958.1">
    <property type="nucleotide sequence ID" value="NZ_CP046600.1"/>
</dbReference>
<keyword evidence="7" id="KW-1185">Reference proteome</keyword>